<feature type="domain" description="ISXO2-like transposase" evidence="1">
    <location>
        <begin position="42"/>
        <end position="164"/>
    </location>
</feature>
<dbReference type="NCBIfam" id="NF033547">
    <property type="entry name" value="transpos_IS1595"/>
    <property type="match status" value="1"/>
</dbReference>
<dbReference type="AlphaFoldDB" id="A0A6B1DYW5"/>
<evidence type="ECO:0000313" key="2">
    <source>
        <dbReference type="EMBL" id="MYD91852.1"/>
    </source>
</evidence>
<gene>
    <name evidence="2" type="ORF">F4Y08_16235</name>
</gene>
<protein>
    <submittedName>
        <fullName evidence="2">IS1595 family transposase</fullName>
    </submittedName>
</protein>
<accession>A0A6B1DYW5</accession>
<dbReference type="Pfam" id="PF12762">
    <property type="entry name" value="DDE_Tnp_IS1595"/>
    <property type="match status" value="1"/>
</dbReference>
<proteinExistence type="predicted"/>
<reference evidence="2" key="1">
    <citation type="submission" date="2019-09" db="EMBL/GenBank/DDBJ databases">
        <title>Characterisation of the sponge microbiome using genome-centric metagenomics.</title>
        <authorList>
            <person name="Engelberts J.P."/>
            <person name="Robbins S.J."/>
            <person name="De Goeij J.M."/>
            <person name="Aranda M."/>
            <person name="Bell S.C."/>
            <person name="Webster N.S."/>
        </authorList>
    </citation>
    <scope>NUCLEOTIDE SEQUENCE</scope>
    <source>
        <strain evidence="2">SB0662_bin_9</strain>
    </source>
</reference>
<dbReference type="EMBL" id="VXPY01000119">
    <property type="protein sequence ID" value="MYD91852.1"/>
    <property type="molecule type" value="Genomic_DNA"/>
</dbReference>
<evidence type="ECO:0000259" key="1">
    <source>
        <dbReference type="SMART" id="SM01126"/>
    </source>
</evidence>
<dbReference type="InterPro" id="IPR024445">
    <property type="entry name" value="Tnp_ISXO2-like"/>
</dbReference>
<comment type="caution">
    <text evidence="2">The sequence shown here is derived from an EMBL/GenBank/DDBJ whole genome shotgun (WGS) entry which is preliminary data.</text>
</comment>
<dbReference type="SMART" id="SM01126">
    <property type="entry name" value="DDE_Tnp_IS1595"/>
    <property type="match status" value="1"/>
</dbReference>
<name>A0A6B1DYW5_9CHLR</name>
<organism evidence="2">
    <name type="scientific">Caldilineaceae bacterium SB0662_bin_9</name>
    <dbReference type="NCBI Taxonomy" id="2605258"/>
    <lineage>
        <taxon>Bacteria</taxon>
        <taxon>Bacillati</taxon>
        <taxon>Chloroflexota</taxon>
        <taxon>Caldilineae</taxon>
        <taxon>Caldilineales</taxon>
        <taxon>Caldilineaceae</taxon>
    </lineage>
</organism>
<sequence length="203" mass="22179">MVHVVPHPRGLGRGAGSLHRPCRSGRIVLRQQTGLPKAKCQELTGRGAVDKTAVAGVKDRETKCVAAQMVPATDGDALQTFVRGHTEAEAVVYTDEHGAYAGLASDYKHETVYHSVGKYVREQAHAQGIESFWSMPMRAHTGIYHKLLPKHLDRYVQDFAGRHDVRGLDTVDQMATVAVGLVGKRLMYRQPIADNGLDSGARS</sequence>